<evidence type="ECO:0000313" key="1">
    <source>
        <dbReference type="EMBL" id="SPP32779.1"/>
    </source>
</evidence>
<organism evidence="1">
    <name type="scientific">Wolbachia endosymbiont of Aleurodicus dispersus</name>
    <dbReference type="NCBI Taxonomy" id="1288877"/>
    <lineage>
        <taxon>Bacteria</taxon>
        <taxon>Pseudomonadati</taxon>
        <taxon>Pseudomonadota</taxon>
        <taxon>Alphaproteobacteria</taxon>
        <taxon>Rickettsiales</taxon>
        <taxon>Anaplasmataceae</taxon>
        <taxon>Wolbachieae</taxon>
        <taxon>Wolbachia</taxon>
    </lineage>
</organism>
<dbReference type="AlphaFoldDB" id="A0A3B0JC34"/>
<proteinExistence type="predicted"/>
<protein>
    <submittedName>
        <fullName evidence="1">Uncharacterized protein</fullName>
    </submittedName>
</protein>
<gene>
    <name evidence="1" type="ORF">WBAD_0142</name>
</gene>
<sequence length="45" mass="4982">MVDLEENSVNIKKGNTLNPSTQLQKAVHVEESIALFESESVLKNP</sequence>
<name>A0A3B0JC34_9RICK</name>
<reference evidence="1" key="1">
    <citation type="submission" date="2018-04" db="EMBL/GenBank/DDBJ databases">
        <authorList>
            <person name="Go L.Y."/>
            <person name="Mitchell J.A."/>
        </authorList>
    </citation>
    <scope>NUCLEOTIDE SEQUENCE</scope>
    <source>
        <strain evidence="1">WBAD</strain>
    </source>
</reference>
<dbReference type="EMBL" id="OUNE01000025">
    <property type="protein sequence ID" value="SPP32779.1"/>
    <property type="molecule type" value="Genomic_DNA"/>
</dbReference>
<accession>A0A3B0JC34</accession>